<dbReference type="AlphaFoldDB" id="A0A5J4ND83"/>
<protein>
    <recommendedName>
        <fullName evidence="4">Ig-like domain-containing protein</fullName>
    </recommendedName>
</protein>
<keyword evidence="3" id="KW-1185">Reference proteome</keyword>
<accession>A0A5J4ND83</accession>
<reference evidence="2 3" key="1">
    <citation type="journal article" date="2019" name="Gigascience">
        <title>Whole-genome sequence of the oriental lung fluke Paragonimus westermani.</title>
        <authorList>
            <person name="Oey H."/>
            <person name="Zakrzewski M."/>
            <person name="Narain K."/>
            <person name="Devi K.R."/>
            <person name="Agatsuma T."/>
            <person name="Nawaratna S."/>
            <person name="Gobert G.N."/>
            <person name="Jones M.K."/>
            <person name="Ragan M.A."/>
            <person name="McManus D.P."/>
            <person name="Krause L."/>
        </authorList>
    </citation>
    <scope>NUCLEOTIDE SEQUENCE [LARGE SCALE GENOMIC DNA]</scope>
    <source>
        <strain evidence="2 3">IND2009</strain>
    </source>
</reference>
<feature type="signal peptide" evidence="1">
    <location>
        <begin position="1"/>
        <end position="21"/>
    </location>
</feature>
<proteinExistence type="predicted"/>
<feature type="non-terminal residue" evidence="2">
    <location>
        <position position="1002"/>
    </location>
</feature>
<evidence type="ECO:0000256" key="1">
    <source>
        <dbReference type="SAM" id="SignalP"/>
    </source>
</evidence>
<comment type="caution">
    <text evidence="2">The sequence shown here is derived from an EMBL/GenBank/DDBJ whole genome shotgun (WGS) entry which is preliminary data.</text>
</comment>
<organism evidence="2 3">
    <name type="scientific">Paragonimus westermani</name>
    <dbReference type="NCBI Taxonomy" id="34504"/>
    <lineage>
        <taxon>Eukaryota</taxon>
        <taxon>Metazoa</taxon>
        <taxon>Spiralia</taxon>
        <taxon>Lophotrochozoa</taxon>
        <taxon>Platyhelminthes</taxon>
        <taxon>Trematoda</taxon>
        <taxon>Digenea</taxon>
        <taxon>Plagiorchiida</taxon>
        <taxon>Troglotremata</taxon>
        <taxon>Troglotrematidae</taxon>
        <taxon>Paragonimus</taxon>
    </lineage>
</organism>
<name>A0A5J4ND83_9TREM</name>
<keyword evidence="1" id="KW-0732">Signal</keyword>
<sequence>MALPYRIVLRLLVIMFCIVEQQTIRIQVTPEGNILYKDVDTKLTVYRGSSGCPGTCAIMCKIRSVLDDVKAEQEWNFSQSISLELLQPGVYILSCSFHNQLLKNVTKRLLLLNKNITHLDCAGAPKMIYYTGYWQDHHVCCRRHPLATDWLRKMRGSLRTVCQPTRCSSKSSLVGFVLGVLYVVDMDGTNPKRVWIQCEGKFETWIYFQKPPVQILEVKIYPPEQLIFSHTVKQLTTCIGWSDENTCLKETAMHSQITCQVNYYGQTQTNQTVELANFTRVMRPDNVAEGQYRINCSVDRYNISGQRTCMILHHGLYVLRCRAIPHIIYLDRNNVDLPFCLWIATVREEWQNVLGTMNALTKQVECGFYIPQVNLLNKNTNKKLTLTNLEMGLYELRCGKSLVVQNIWVADHCELSAPKSHSDTSKHVDIRVSPSTYILNNTHYGTLEAKLFILGLPSVMNRYLQHMHPVTCRLVYSIIHRHLVWNFTDSIKLEMLLDGPMRMHCENVDFNVSITVAKFVVTTLNQPAKCLPPKAISLQSPMLHRYVTCRDALLPRPLLMPIASDTEHPKCIDAQKKYSFANGQLTITVAPTAPTMQPLMCSGSNTNHTIFFYDNSVKLRVSPKQDFYVFNQTNPVKMYFYSKMISKYENGLLKGIPLRCSMFIDHASDRGAELVKEIKSNTLNLQTLGVEHKSGTYLIECSAFDRLLSDTTALVILDPRDISLKIVGAENNILFNNAPYTYTCVLNSPVFIDPAPKPQWITLKKGGKATVYSNELRVDKNSTLGWHAHLCVYMKTWITLKKTLSFVLYDKSQLTLRTKFFNNDRRFVYYVGNELPTISCAPTGVLRGNKLRLYWTLLSGNLEYRVYHDRTDTILRMNGQREGYATVRCSSSYESRCLSRIVILLHIGRNIMPRVVPQKRVQVRPTTVGCELSQHPLHLYEYTLLSKSHFIVKNRLRYLQLEERAALLRTSRQFGKITCQTVGHYLGTRLGFNHTIMVIEII</sequence>
<gene>
    <name evidence="2" type="ORF">DEA37_0007970</name>
</gene>
<evidence type="ECO:0000313" key="3">
    <source>
        <dbReference type="Proteomes" id="UP000324629"/>
    </source>
</evidence>
<evidence type="ECO:0000313" key="2">
    <source>
        <dbReference type="EMBL" id="KAA3673403.1"/>
    </source>
</evidence>
<feature type="chain" id="PRO_5023872665" description="Ig-like domain-containing protein" evidence="1">
    <location>
        <begin position="22"/>
        <end position="1002"/>
    </location>
</feature>
<evidence type="ECO:0008006" key="4">
    <source>
        <dbReference type="Google" id="ProtNLM"/>
    </source>
</evidence>
<dbReference type="Proteomes" id="UP000324629">
    <property type="component" value="Unassembled WGS sequence"/>
</dbReference>
<dbReference type="EMBL" id="QNGE01003953">
    <property type="protein sequence ID" value="KAA3673403.1"/>
    <property type="molecule type" value="Genomic_DNA"/>
</dbReference>